<dbReference type="SMART" id="SM00239">
    <property type="entry name" value="C2"/>
    <property type="match status" value="1"/>
</dbReference>
<evidence type="ECO:0000256" key="1">
    <source>
        <dbReference type="ARBA" id="ARBA00022723"/>
    </source>
</evidence>
<feature type="non-terminal residue" evidence="4">
    <location>
        <position position="134"/>
    </location>
</feature>
<dbReference type="OrthoDB" id="195679at2759"/>
<name>A0A1Q3CN95_CEPFO</name>
<dbReference type="Proteomes" id="UP000187406">
    <property type="component" value="Unassembled WGS sequence"/>
</dbReference>
<dbReference type="GO" id="GO:0046872">
    <property type="term" value="F:metal ion binding"/>
    <property type="evidence" value="ECO:0007669"/>
    <property type="project" value="UniProtKB-KW"/>
</dbReference>
<keyword evidence="1" id="KW-0479">Metal-binding</keyword>
<dbReference type="SUPFAM" id="SSF49562">
    <property type="entry name" value="C2 domain (Calcium/lipid-binding domain, CaLB)"/>
    <property type="match status" value="1"/>
</dbReference>
<organism evidence="4 5">
    <name type="scientific">Cephalotus follicularis</name>
    <name type="common">Albany pitcher plant</name>
    <dbReference type="NCBI Taxonomy" id="3775"/>
    <lineage>
        <taxon>Eukaryota</taxon>
        <taxon>Viridiplantae</taxon>
        <taxon>Streptophyta</taxon>
        <taxon>Embryophyta</taxon>
        <taxon>Tracheophyta</taxon>
        <taxon>Spermatophyta</taxon>
        <taxon>Magnoliopsida</taxon>
        <taxon>eudicotyledons</taxon>
        <taxon>Gunneridae</taxon>
        <taxon>Pentapetalae</taxon>
        <taxon>rosids</taxon>
        <taxon>fabids</taxon>
        <taxon>Oxalidales</taxon>
        <taxon>Cephalotaceae</taxon>
        <taxon>Cephalotus</taxon>
    </lineage>
</organism>
<dbReference type="PROSITE" id="PS50004">
    <property type="entry name" value="C2"/>
    <property type="match status" value="1"/>
</dbReference>
<dbReference type="Pfam" id="PF00168">
    <property type="entry name" value="C2"/>
    <property type="match status" value="1"/>
</dbReference>
<dbReference type="Gene3D" id="2.60.40.150">
    <property type="entry name" value="C2 domain"/>
    <property type="match status" value="1"/>
</dbReference>
<dbReference type="AlphaFoldDB" id="A0A1Q3CN95"/>
<reference evidence="5" key="1">
    <citation type="submission" date="2016-04" db="EMBL/GenBank/DDBJ databases">
        <title>Cephalotus genome sequencing.</title>
        <authorList>
            <person name="Fukushima K."/>
            <person name="Hasebe M."/>
            <person name="Fang X."/>
        </authorList>
    </citation>
    <scope>NUCLEOTIDE SEQUENCE [LARGE SCALE GENOMIC DNA]</scope>
    <source>
        <strain evidence="5">cv. St1</strain>
    </source>
</reference>
<dbReference type="FunCoup" id="A0A1Q3CN95">
    <property type="interactions" value="2"/>
</dbReference>
<feature type="domain" description="C2" evidence="3">
    <location>
        <begin position="1"/>
        <end position="107"/>
    </location>
</feature>
<dbReference type="STRING" id="3775.A0A1Q3CN95"/>
<evidence type="ECO:0000256" key="2">
    <source>
        <dbReference type="ARBA" id="ARBA00022837"/>
    </source>
</evidence>
<proteinExistence type="predicted"/>
<gene>
    <name evidence="4" type="ORF">CFOL_v3_25174</name>
</gene>
<evidence type="ECO:0000259" key="3">
    <source>
        <dbReference type="PROSITE" id="PS50004"/>
    </source>
</evidence>
<dbReference type="InterPro" id="IPR000008">
    <property type="entry name" value="C2_dom"/>
</dbReference>
<dbReference type="InParanoid" id="A0A1Q3CN95"/>
<keyword evidence="5" id="KW-1185">Reference proteome</keyword>
<dbReference type="EMBL" id="BDDD01002477">
    <property type="protein sequence ID" value="GAV81720.1"/>
    <property type="molecule type" value="Genomic_DNA"/>
</dbReference>
<protein>
    <submittedName>
        <fullName evidence="4">C2 domain-containing protein</fullName>
    </submittedName>
</protein>
<accession>A0A1Q3CN95</accession>
<sequence>MKGGVLEVLLVNAEGIRHTNIVGTPSYYVIMQCGTQVHRSKVSTAKDDQALWNEKFKFEFPLSDWKSLTHLKLRIMDREFFNEIGFVGETIIHLGGIVTEGYLRRHIEMKPVPYNVVLEDGTYKGQIKIGFKFI</sequence>
<dbReference type="PANTHER" id="PTHR46502">
    <property type="entry name" value="C2 DOMAIN-CONTAINING"/>
    <property type="match status" value="1"/>
</dbReference>
<keyword evidence="2" id="KW-0106">Calcium</keyword>
<evidence type="ECO:0000313" key="4">
    <source>
        <dbReference type="EMBL" id="GAV81720.1"/>
    </source>
</evidence>
<dbReference type="PANTHER" id="PTHR46502:SF14">
    <property type="entry name" value="CALCIUM-DEPENDENT LIPID-BINDING (CALB DOMAIN) FAMILY PROTEIN"/>
    <property type="match status" value="1"/>
</dbReference>
<dbReference type="InterPro" id="IPR035892">
    <property type="entry name" value="C2_domain_sf"/>
</dbReference>
<evidence type="ECO:0000313" key="5">
    <source>
        <dbReference type="Proteomes" id="UP000187406"/>
    </source>
</evidence>
<comment type="caution">
    <text evidence="4">The sequence shown here is derived from an EMBL/GenBank/DDBJ whole genome shotgun (WGS) entry which is preliminary data.</text>
</comment>